<dbReference type="SMART" id="SM00357">
    <property type="entry name" value="CSP"/>
    <property type="match status" value="2"/>
</dbReference>
<dbReference type="GO" id="GO:0043488">
    <property type="term" value="P:regulation of mRNA stability"/>
    <property type="evidence" value="ECO:0007669"/>
    <property type="project" value="TreeGrafter"/>
</dbReference>
<dbReference type="EMBL" id="CAJNNW010027042">
    <property type="protein sequence ID" value="CAE8689243.1"/>
    <property type="molecule type" value="Genomic_DNA"/>
</dbReference>
<proteinExistence type="predicted"/>
<dbReference type="GO" id="GO:0003730">
    <property type="term" value="F:mRNA 3'-UTR binding"/>
    <property type="evidence" value="ECO:0007669"/>
    <property type="project" value="TreeGrafter"/>
</dbReference>
<evidence type="ECO:0000313" key="4">
    <source>
        <dbReference type="Proteomes" id="UP000626109"/>
    </source>
</evidence>
<feature type="domain" description="CSD" evidence="2">
    <location>
        <begin position="95"/>
        <end position="161"/>
    </location>
</feature>
<dbReference type="GO" id="GO:0005737">
    <property type="term" value="C:cytoplasm"/>
    <property type="evidence" value="ECO:0007669"/>
    <property type="project" value="TreeGrafter"/>
</dbReference>
<reference evidence="3" key="1">
    <citation type="submission" date="2021-02" db="EMBL/GenBank/DDBJ databases">
        <authorList>
            <person name="Dougan E. K."/>
            <person name="Rhodes N."/>
            <person name="Thang M."/>
            <person name="Chan C."/>
        </authorList>
    </citation>
    <scope>NUCLEOTIDE SEQUENCE</scope>
</reference>
<dbReference type="InterPro" id="IPR036397">
    <property type="entry name" value="RNaseH_sf"/>
</dbReference>
<dbReference type="Gene3D" id="2.40.50.140">
    <property type="entry name" value="Nucleic acid-binding proteins"/>
    <property type="match status" value="2"/>
</dbReference>
<dbReference type="InterPro" id="IPR052069">
    <property type="entry name" value="Ca-reg_mRNA-binding_domain"/>
</dbReference>
<name>A0A813JTV8_POLGL</name>
<sequence length="550" mass="59170">MTALLTGVVKKWRGDKGCGFLTPDSSPENWTSELHQIWVHRSGLVDVTDLVPGDEVSFRTEDDGDRAGKVKAVEVTVTTSGSAGSEQAAQAAGVLCNGIVKRWIEAKGFGFLMTDGGGEDVWVHRSGLVDVSDLNTGDKVSFHKVDDGKGRGQSKAINVVVVEAGSPGNLFADLPPASEDAEGANALTGMDLFLELAGEMGPSRRTCIEDFVLVSSLNCEFLVVAEGPQQLVNGLRAPTSDEFERLLGLVEAFVAGCEASEAVLIVDFEGEMPGYGGELSTAQLQLTSTVDATTLVPRSLPSWQRFSAPGLLLDLRSQRCVAVLRRIMQSSAITKLAWGADGDCQSLLYQVLPHPLGIEPKALVDAQLGFDSRFRVGMARMLEHVPAHLVVGLPTKEQIDWDAFHSQNRRALPMPLDHISALYAVDDLHRMEAILGSKLPPSGSYIAAREITEQNLVALSLDPLGLQALQEELVWFEKKEGIKRTVKAVQVARHIFALRARGAGDLGAQAPEEVLQLLDRAEAMACEELTRAGVVVASDLSFNEEEDPSA</sequence>
<dbReference type="AlphaFoldDB" id="A0A813JTV8"/>
<dbReference type="SUPFAM" id="SSF50249">
    <property type="entry name" value="Nucleic acid-binding proteins"/>
    <property type="match status" value="2"/>
</dbReference>
<dbReference type="Gene3D" id="3.30.420.10">
    <property type="entry name" value="Ribonuclease H-like superfamily/Ribonuclease H"/>
    <property type="match status" value="1"/>
</dbReference>
<keyword evidence="1" id="KW-0597">Phosphoprotein</keyword>
<organism evidence="3 4">
    <name type="scientific">Polarella glacialis</name>
    <name type="common">Dinoflagellate</name>
    <dbReference type="NCBI Taxonomy" id="89957"/>
    <lineage>
        <taxon>Eukaryota</taxon>
        <taxon>Sar</taxon>
        <taxon>Alveolata</taxon>
        <taxon>Dinophyceae</taxon>
        <taxon>Suessiales</taxon>
        <taxon>Suessiaceae</taxon>
        <taxon>Polarella</taxon>
    </lineage>
</organism>
<evidence type="ECO:0000259" key="2">
    <source>
        <dbReference type="PROSITE" id="PS51857"/>
    </source>
</evidence>
<dbReference type="InterPro" id="IPR011129">
    <property type="entry name" value="CSD"/>
</dbReference>
<evidence type="ECO:0000313" key="3">
    <source>
        <dbReference type="EMBL" id="CAE8689243.1"/>
    </source>
</evidence>
<dbReference type="InterPro" id="IPR012340">
    <property type="entry name" value="NA-bd_OB-fold"/>
</dbReference>
<protein>
    <recommendedName>
        <fullName evidence="2">CSD domain-containing protein</fullName>
    </recommendedName>
</protein>
<dbReference type="Pfam" id="PF00313">
    <property type="entry name" value="CSD"/>
    <property type="match status" value="1"/>
</dbReference>
<gene>
    <name evidence="3" type="ORF">PGLA2088_LOCUS26382</name>
</gene>
<dbReference type="PANTHER" id="PTHR12962:SF1">
    <property type="entry name" value="COLD SHOCK DOMAIN-CONTAINING PROTEIN CG9705"/>
    <property type="match status" value="1"/>
</dbReference>
<dbReference type="InterPro" id="IPR002059">
    <property type="entry name" value="CSP_DNA-bd"/>
</dbReference>
<comment type="caution">
    <text evidence="3">The sequence shown here is derived from an EMBL/GenBank/DDBJ whole genome shotgun (WGS) entry which is preliminary data.</text>
</comment>
<feature type="domain" description="CSD" evidence="2">
    <location>
        <begin position="4"/>
        <end position="77"/>
    </location>
</feature>
<dbReference type="PROSITE" id="PS51857">
    <property type="entry name" value="CSD_2"/>
    <property type="match status" value="2"/>
</dbReference>
<dbReference type="PANTHER" id="PTHR12962">
    <property type="entry name" value="CALCIUM-REGULATED HEAT STABLE PROTEIN CRHSP-24-RELATED"/>
    <property type="match status" value="1"/>
</dbReference>
<dbReference type="Proteomes" id="UP000626109">
    <property type="component" value="Unassembled WGS sequence"/>
</dbReference>
<accession>A0A813JTV8</accession>
<evidence type="ECO:0000256" key="1">
    <source>
        <dbReference type="ARBA" id="ARBA00022553"/>
    </source>
</evidence>